<dbReference type="SUPFAM" id="SSF53098">
    <property type="entry name" value="Ribonuclease H-like"/>
    <property type="match status" value="1"/>
</dbReference>
<dbReference type="SUPFAM" id="SSF57756">
    <property type="entry name" value="Retrovirus zinc finger-like domains"/>
    <property type="match status" value="1"/>
</dbReference>
<dbReference type="Proteomes" id="UP001497516">
    <property type="component" value="Chromosome 2"/>
</dbReference>
<dbReference type="Gene3D" id="3.30.420.10">
    <property type="entry name" value="Ribonuclease H-like superfamily/Ribonuclease H"/>
    <property type="match status" value="1"/>
</dbReference>
<dbReference type="Gene3D" id="4.10.60.10">
    <property type="entry name" value="Zinc finger, CCHC-type"/>
    <property type="match status" value="1"/>
</dbReference>
<dbReference type="PROSITE" id="PS50994">
    <property type="entry name" value="INTEGRASE"/>
    <property type="match status" value="1"/>
</dbReference>
<dbReference type="InterPro" id="IPR025724">
    <property type="entry name" value="GAG-pre-integrase_dom"/>
</dbReference>
<dbReference type="InterPro" id="IPR036875">
    <property type="entry name" value="Znf_CCHC_sf"/>
</dbReference>
<dbReference type="Pfam" id="PF14223">
    <property type="entry name" value="Retrotran_gag_2"/>
    <property type="match status" value="1"/>
</dbReference>
<dbReference type="GO" id="GO:0008270">
    <property type="term" value="F:zinc ion binding"/>
    <property type="evidence" value="ECO:0007669"/>
    <property type="project" value="InterPro"/>
</dbReference>
<dbReference type="AlphaFoldDB" id="A0AAV2DD31"/>
<accession>A0AAV2DD31</accession>
<dbReference type="Pfam" id="PF13976">
    <property type="entry name" value="gag_pre-integrs"/>
    <property type="match status" value="1"/>
</dbReference>
<evidence type="ECO:0000256" key="1">
    <source>
        <dbReference type="ARBA" id="ARBA00022670"/>
    </source>
</evidence>
<name>A0AAV2DD31_9ROSI</name>
<evidence type="ECO:0000259" key="3">
    <source>
        <dbReference type="PROSITE" id="PS50994"/>
    </source>
</evidence>
<keyword evidence="5" id="KW-1185">Reference proteome</keyword>
<dbReference type="InterPro" id="IPR039537">
    <property type="entry name" value="Retrotran_Ty1/copia-like"/>
</dbReference>
<organism evidence="4 5">
    <name type="scientific">Linum trigynum</name>
    <dbReference type="NCBI Taxonomy" id="586398"/>
    <lineage>
        <taxon>Eukaryota</taxon>
        <taxon>Viridiplantae</taxon>
        <taxon>Streptophyta</taxon>
        <taxon>Embryophyta</taxon>
        <taxon>Tracheophyta</taxon>
        <taxon>Spermatophyta</taxon>
        <taxon>Magnoliopsida</taxon>
        <taxon>eudicotyledons</taxon>
        <taxon>Gunneridae</taxon>
        <taxon>Pentapetalae</taxon>
        <taxon>rosids</taxon>
        <taxon>fabids</taxon>
        <taxon>Malpighiales</taxon>
        <taxon>Linaceae</taxon>
        <taxon>Linum</taxon>
    </lineage>
</organism>
<keyword evidence="1" id="KW-0378">Hydrolase</keyword>
<feature type="domain" description="Integrase catalytic" evidence="3">
    <location>
        <begin position="582"/>
        <end position="667"/>
    </location>
</feature>
<dbReference type="GO" id="GO:0008233">
    <property type="term" value="F:peptidase activity"/>
    <property type="evidence" value="ECO:0007669"/>
    <property type="project" value="UniProtKB-KW"/>
</dbReference>
<proteinExistence type="predicted"/>
<evidence type="ECO:0000256" key="2">
    <source>
        <dbReference type="SAM" id="MobiDB-lite"/>
    </source>
</evidence>
<evidence type="ECO:0000313" key="5">
    <source>
        <dbReference type="Proteomes" id="UP001497516"/>
    </source>
</evidence>
<feature type="region of interest" description="Disordered" evidence="2">
    <location>
        <begin position="325"/>
        <end position="346"/>
    </location>
</feature>
<dbReference type="GO" id="GO:0006508">
    <property type="term" value="P:proteolysis"/>
    <property type="evidence" value="ECO:0007669"/>
    <property type="project" value="UniProtKB-KW"/>
</dbReference>
<dbReference type="InterPro" id="IPR036397">
    <property type="entry name" value="RNaseH_sf"/>
</dbReference>
<dbReference type="GO" id="GO:0015074">
    <property type="term" value="P:DNA integration"/>
    <property type="evidence" value="ECO:0007669"/>
    <property type="project" value="InterPro"/>
</dbReference>
<dbReference type="InterPro" id="IPR001584">
    <property type="entry name" value="Integrase_cat-core"/>
</dbReference>
<keyword evidence="1" id="KW-0645">Protease</keyword>
<dbReference type="GO" id="GO:0003676">
    <property type="term" value="F:nucleic acid binding"/>
    <property type="evidence" value="ECO:0007669"/>
    <property type="project" value="InterPro"/>
</dbReference>
<feature type="region of interest" description="Disordered" evidence="2">
    <location>
        <begin position="238"/>
        <end position="262"/>
    </location>
</feature>
<dbReference type="EMBL" id="OZ034815">
    <property type="protein sequence ID" value="CAL1371113.1"/>
    <property type="molecule type" value="Genomic_DNA"/>
</dbReference>
<dbReference type="InterPro" id="IPR012337">
    <property type="entry name" value="RNaseH-like_sf"/>
</dbReference>
<dbReference type="PANTHER" id="PTHR42648">
    <property type="entry name" value="TRANSPOSASE, PUTATIVE-RELATED"/>
    <property type="match status" value="1"/>
</dbReference>
<protein>
    <recommendedName>
        <fullName evidence="3">Integrase catalytic domain-containing protein</fullName>
    </recommendedName>
</protein>
<dbReference type="Pfam" id="PF22936">
    <property type="entry name" value="Pol_BBD"/>
    <property type="match status" value="1"/>
</dbReference>
<evidence type="ECO:0000313" key="4">
    <source>
        <dbReference type="EMBL" id="CAL1371113.1"/>
    </source>
</evidence>
<sequence length="667" mass="73426">MVSELSAMDSDHISARLNSKNYALWEFQFRIYIEGKGLLSMIDGSSSRPIVPPATAQALLQWQQNDAGVKTALLNSVEKSIVLGLRTLPTAADMWRNLAETYGTTSVARQFDLEIALSQLQQGDWDIASYYNEARQLWTEQDLVSTALMPSGVSEEARAEKNRIRLLHFLARLRPEYEALHAPLIHRDSLKMEGVLGALLQEETRLRTQSVLDVKPSQGDASIFAVGGSRLSRFVSTPHAGRSGPAVAREGQSSPAPAVPNDETYDSAFAALRPQFQRRSDVECHHCHLKGHTQKFCWKRNWCVYCKKDGHIIPDFPSLQVRVRDASSSSGGSSQARPAFATQPAESVGSDVVTPGALEQLVSKAVASAFASLQVSGKPLPWILDSACFNHTTERLSALENVHPGPGILLQVANGNNLTVEGEGTVSQPAITLPSTFHVPALVPNLVSVGQLTDQNCWVVFAPSGCSVQDLTTGREIGRGSKYERIFHLEKLDAPPPVTSSSSLVPSVSRLSPCLAVFSRICDKNFHLWHSRLGHPNSGRLATMFRPRLFGDNVIGDSSDFFCTCCVEAKATRSSFPSSQTVIVEPFHIIHTDLWGPSPVTSRHGYKYFALFVDHATRYIWVYFLRLKSDLLVVATYFITMIQTQFSIVIRVIRADEGGEFSSHPLL</sequence>
<dbReference type="PANTHER" id="PTHR42648:SF28">
    <property type="entry name" value="TRANSPOSON-ENCODED PROTEIN WITH RIBONUCLEASE H-LIKE AND RETROVIRUS ZINC FINGER-LIKE DOMAINS"/>
    <property type="match status" value="1"/>
</dbReference>
<gene>
    <name evidence="4" type="ORF">LTRI10_LOCUS13193</name>
</gene>
<reference evidence="4 5" key="1">
    <citation type="submission" date="2024-04" db="EMBL/GenBank/DDBJ databases">
        <authorList>
            <person name="Fracassetti M."/>
        </authorList>
    </citation>
    <scope>NUCLEOTIDE SEQUENCE [LARGE SCALE GENOMIC DNA]</scope>
</reference>
<dbReference type="InterPro" id="IPR054722">
    <property type="entry name" value="PolX-like_BBD"/>
</dbReference>